<protein>
    <submittedName>
        <fullName evidence="1">Uncharacterized protein</fullName>
    </submittedName>
</protein>
<comment type="caution">
    <text evidence="1">The sequence shown here is derived from an EMBL/GenBank/DDBJ whole genome shotgun (WGS) entry which is preliminary data.</text>
</comment>
<dbReference type="OrthoDB" id="3880401at2759"/>
<reference evidence="1 2" key="1">
    <citation type="journal article" date="2018" name="IMA Fungus">
        <title>IMA Genome-F 9: Draft genome sequence of Annulohypoxylon stygium, Aspergillus mulundensis, Berkeleyomyces basicola (syn. Thielaviopsis basicola), Ceratocystis smalleyi, two Cercospora beticola strains, Coleophoma cylindrospora, Fusarium fracticaudum, Phialophora cf. hyalina, and Morchella septimelata.</title>
        <authorList>
            <person name="Wingfield B.D."/>
            <person name="Bills G.F."/>
            <person name="Dong Y."/>
            <person name="Huang W."/>
            <person name="Nel W.J."/>
            <person name="Swalarsk-Parry B.S."/>
            <person name="Vaghefi N."/>
            <person name="Wilken P.M."/>
            <person name="An Z."/>
            <person name="de Beer Z.W."/>
            <person name="De Vos L."/>
            <person name="Chen L."/>
            <person name="Duong T.A."/>
            <person name="Gao Y."/>
            <person name="Hammerbacher A."/>
            <person name="Kikkert J.R."/>
            <person name="Li Y."/>
            <person name="Li H."/>
            <person name="Li K."/>
            <person name="Li Q."/>
            <person name="Liu X."/>
            <person name="Ma X."/>
            <person name="Naidoo K."/>
            <person name="Pethybridge S.J."/>
            <person name="Sun J."/>
            <person name="Steenkamp E.T."/>
            <person name="van der Nest M.A."/>
            <person name="van Wyk S."/>
            <person name="Wingfield M.J."/>
            <person name="Xiong C."/>
            <person name="Yue Q."/>
            <person name="Zhang X."/>
        </authorList>
    </citation>
    <scope>NUCLEOTIDE SEQUENCE [LARGE SCALE GENOMIC DNA]</scope>
    <source>
        <strain evidence="1 2">BP 5553</strain>
    </source>
</reference>
<dbReference type="EMBL" id="NPIC01000001">
    <property type="protein sequence ID" value="RDL41146.1"/>
    <property type="molecule type" value="Genomic_DNA"/>
</dbReference>
<organism evidence="1 2">
    <name type="scientific">Venustampulla echinocandica</name>
    <dbReference type="NCBI Taxonomy" id="2656787"/>
    <lineage>
        <taxon>Eukaryota</taxon>
        <taxon>Fungi</taxon>
        <taxon>Dikarya</taxon>
        <taxon>Ascomycota</taxon>
        <taxon>Pezizomycotina</taxon>
        <taxon>Leotiomycetes</taxon>
        <taxon>Helotiales</taxon>
        <taxon>Pleuroascaceae</taxon>
        <taxon>Venustampulla</taxon>
    </lineage>
</organism>
<sequence>MATTPDQLFSIKRTIIDYLQDESGATRYIDILGTYSKLDAAKAAARTALTDEGYIKDDFPTYDENDGKKQWTHGDGVIVFAKMGSGQELLVAIETTPNTHKLKGDGSGRVDGQLYYVLQTTINYDADRSGAAQTTEIEGIFADRHAAEKVAKHTLLAPGDDIKRKSYAEYDDKAAFKGEWPYGDDCFVHAVSNTGQNFIVKVKTQPHSHGNHSCKHHEGGRCECKCWSHDGDIGNDDNCTLEVGGILQLKIAKTMYSNENA</sequence>
<dbReference type="AlphaFoldDB" id="A0A370U038"/>
<proteinExistence type="predicted"/>
<accession>A0A370U038</accession>
<dbReference type="GeneID" id="43593974"/>
<evidence type="ECO:0000313" key="2">
    <source>
        <dbReference type="Proteomes" id="UP000254866"/>
    </source>
</evidence>
<evidence type="ECO:0000313" key="1">
    <source>
        <dbReference type="EMBL" id="RDL41146.1"/>
    </source>
</evidence>
<keyword evidence="2" id="KW-1185">Reference proteome</keyword>
<gene>
    <name evidence="1" type="ORF">BP5553_01125</name>
</gene>
<dbReference type="RefSeq" id="XP_031873802.1">
    <property type="nucleotide sequence ID" value="XM_032009748.1"/>
</dbReference>
<dbReference type="Proteomes" id="UP000254866">
    <property type="component" value="Unassembled WGS sequence"/>
</dbReference>
<name>A0A370U038_9HELO</name>